<evidence type="ECO:0000259" key="2">
    <source>
        <dbReference type="SMART" id="SM00449"/>
    </source>
</evidence>
<evidence type="ECO:0000313" key="3">
    <source>
        <dbReference type="EMBL" id="KAF9451325.1"/>
    </source>
</evidence>
<protein>
    <recommendedName>
        <fullName evidence="2">SPRY domain-containing protein</fullName>
    </recommendedName>
</protein>
<dbReference type="Proteomes" id="UP000807342">
    <property type="component" value="Unassembled WGS sequence"/>
</dbReference>
<organism evidence="3 4">
    <name type="scientific">Macrolepiota fuliginosa MF-IS2</name>
    <dbReference type="NCBI Taxonomy" id="1400762"/>
    <lineage>
        <taxon>Eukaryota</taxon>
        <taxon>Fungi</taxon>
        <taxon>Dikarya</taxon>
        <taxon>Basidiomycota</taxon>
        <taxon>Agaricomycotina</taxon>
        <taxon>Agaricomycetes</taxon>
        <taxon>Agaricomycetidae</taxon>
        <taxon>Agaricales</taxon>
        <taxon>Agaricineae</taxon>
        <taxon>Agaricaceae</taxon>
        <taxon>Macrolepiota</taxon>
    </lineage>
</organism>
<keyword evidence="4" id="KW-1185">Reference proteome</keyword>
<dbReference type="InterPro" id="IPR050618">
    <property type="entry name" value="Ubq-SigPath_Reg"/>
</dbReference>
<sequence>MSLFKHLKQKLTEVTERRHAASSGHSQSDAPPGWAPAPEHSHVLGKINEAPEDEFEAGEHFCRMNPPYPPRLLPSHVVDLIQSLGGRAWGIDYPPLNRFSGTIHNDSKGGPGVVKVQTTFNCGDVCLMSDLPILAGLYDTYGKTGVYYEVLINHMHGFIAIGTACRPYPEYRLPGWNRLSAGLHLDDFRKFFEDPKGGRDCTSDLTRISPGDTIGCGYEFATGILFYTYNGYRLPPAFTGIYLPRQNYDVFAAIGVEGECDFDVNFGGDYFRWKEGNEWAWRIEGHVGGHIASGSGLGRDIDEELPTYTL</sequence>
<evidence type="ECO:0000256" key="1">
    <source>
        <dbReference type="SAM" id="MobiDB-lite"/>
    </source>
</evidence>
<dbReference type="InterPro" id="IPR003877">
    <property type="entry name" value="SPRY_dom"/>
</dbReference>
<accession>A0A9P5XKP8</accession>
<feature type="region of interest" description="Disordered" evidence="1">
    <location>
        <begin position="13"/>
        <end position="40"/>
    </location>
</feature>
<dbReference type="PANTHER" id="PTHR12864">
    <property type="entry name" value="RAN BINDING PROTEIN 9-RELATED"/>
    <property type="match status" value="1"/>
</dbReference>
<proteinExistence type="predicted"/>
<gene>
    <name evidence="3" type="ORF">P691DRAFT_808076</name>
</gene>
<feature type="domain" description="SPRY" evidence="2">
    <location>
        <begin position="143"/>
        <end position="270"/>
    </location>
</feature>
<dbReference type="SUPFAM" id="SSF49899">
    <property type="entry name" value="Concanavalin A-like lectins/glucanases"/>
    <property type="match status" value="1"/>
</dbReference>
<evidence type="ECO:0000313" key="4">
    <source>
        <dbReference type="Proteomes" id="UP000807342"/>
    </source>
</evidence>
<dbReference type="AlphaFoldDB" id="A0A9P5XKP8"/>
<dbReference type="Gene3D" id="2.60.120.920">
    <property type="match status" value="1"/>
</dbReference>
<dbReference type="Pfam" id="PF00622">
    <property type="entry name" value="SPRY"/>
    <property type="match status" value="1"/>
</dbReference>
<reference evidence="3" key="1">
    <citation type="submission" date="2020-11" db="EMBL/GenBank/DDBJ databases">
        <authorList>
            <consortium name="DOE Joint Genome Institute"/>
            <person name="Ahrendt S."/>
            <person name="Riley R."/>
            <person name="Andreopoulos W."/>
            <person name="Labutti K."/>
            <person name="Pangilinan J."/>
            <person name="Ruiz-Duenas F.J."/>
            <person name="Barrasa J.M."/>
            <person name="Sanchez-Garcia M."/>
            <person name="Camarero S."/>
            <person name="Miyauchi S."/>
            <person name="Serrano A."/>
            <person name="Linde D."/>
            <person name="Babiker R."/>
            <person name="Drula E."/>
            <person name="Ayuso-Fernandez I."/>
            <person name="Pacheco R."/>
            <person name="Padilla G."/>
            <person name="Ferreira P."/>
            <person name="Barriuso J."/>
            <person name="Kellner H."/>
            <person name="Castanera R."/>
            <person name="Alfaro M."/>
            <person name="Ramirez L."/>
            <person name="Pisabarro A.G."/>
            <person name="Kuo A."/>
            <person name="Tritt A."/>
            <person name="Lipzen A."/>
            <person name="He G."/>
            <person name="Yan M."/>
            <person name="Ng V."/>
            <person name="Cullen D."/>
            <person name="Martin F."/>
            <person name="Rosso M.-N."/>
            <person name="Henrissat B."/>
            <person name="Hibbett D."/>
            <person name="Martinez A.T."/>
            <person name="Grigoriev I.V."/>
        </authorList>
    </citation>
    <scope>NUCLEOTIDE SEQUENCE</scope>
    <source>
        <strain evidence="3">MF-IS2</strain>
    </source>
</reference>
<comment type="caution">
    <text evidence="3">The sequence shown here is derived from an EMBL/GenBank/DDBJ whole genome shotgun (WGS) entry which is preliminary data.</text>
</comment>
<dbReference type="InterPro" id="IPR013320">
    <property type="entry name" value="ConA-like_dom_sf"/>
</dbReference>
<dbReference type="OrthoDB" id="258495at2759"/>
<dbReference type="InterPro" id="IPR043136">
    <property type="entry name" value="B30.2/SPRY_sf"/>
</dbReference>
<dbReference type="SMART" id="SM00449">
    <property type="entry name" value="SPRY"/>
    <property type="match status" value="1"/>
</dbReference>
<dbReference type="EMBL" id="MU151087">
    <property type="protein sequence ID" value="KAF9451325.1"/>
    <property type="molecule type" value="Genomic_DNA"/>
</dbReference>
<name>A0A9P5XKP8_9AGAR</name>